<protein>
    <submittedName>
        <fullName evidence="2">Uncharacterized protein</fullName>
    </submittedName>
</protein>
<organism evidence="2 3">
    <name type="scientific">Paenibacillus vini</name>
    <dbReference type="NCBI Taxonomy" id="1476024"/>
    <lineage>
        <taxon>Bacteria</taxon>
        <taxon>Bacillati</taxon>
        <taxon>Bacillota</taxon>
        <taxon>Bacilli</taxon>
        <taxon>Bacillales</taxon>
        <taxon>Paenibacillaceae</taxon>
        <taxon>Paenibacillus</taxon>
    </lineage>
</organism>
<accession>A0ABQ4MJH1</accession>
<keyword evidence="3" id="KW-1185">Reference proteome</keyword>
<evidence type="ECO:0000256" key="1">
    <source>
        <dbReference type="SAM" id="MobiDB-lite"/>
    </source>
</evidence>
<feature type="region of interest" description="Disordered" evidence="1">
    <location>
        <begin position="1"/>
        <end position="29"/>
    </location>
</feature>
<dbReference type="EMBL" id="BOSL01000032">
    <property type="protein sequence ID" value="GIP56117.1"/>
    <property type="molecule type" value="Genomic_DNA"/>
</dbReference>
<dbReference type="Proteomes" id="UP000679992">
    <property type="component" value="Unassembled WGS sequence"/>
</dbReference>
<name>A0ABQ4MJH1_9BACL</name>
<evidence type="ECO:0000313" key="2">
    <source>
        <dbReference type="EMBL" id="GIP56117.1"/>
    </source>
</evidence>
<reference evidence="2 3" key="1">
    <citation type="submission" date="2021-03" db="EMBL/GenBank/DDBJ databases">
        <title>Antimicrobial resistance genes in bacteria isolated from Japanese honey, and their potential for conferring macrolide and lincosamide resistance in the American foulbrood pathogen Paenibacillus larvae.</title>
        <authorList>
            <person name="Okamoto M."/>
            <person name="Kumagai M."/>
            <person name="Kanamori H."/>
            <person name="Takamatsu D."/>
        </authorList>
    </citation>
    <scope>NUCLEOTIDE SEQUENCE [LARGE SCALE GENOMIC DNA]</scope>
    <source>
        <strain evidence="2 3">J42TS3</strain>
    </source>
</reference>
<evidence type="ECO:0000313" key="3">
    <source>
        <dbReference type="Proteomes" id="UP000679992"/>
    </source>
</evidence>
<gene>
    <name evidence="2" type="ORF">J42TS3_51520</name>
</gene>
<feature type="compositionally biased region" description="Basic and acidic residues" evidence="1">
    <location>
        <begin position="1"/>
        <end position="13"/>
    </location>
</feature>
<proteinExistence type="predicted"/>
<comment type="caution">
    <text evidence="2">The sequence shown here is derived from an EMBL/GenBank/DDBJ whole genome shotgun (WGS) entry which is preliminary data.</text>
</comment>
<sequence>MEGSESKKEECRGGRSLGSAEDIGVRKRKKEYEGAWKGVGVPGYRVVKVARFDNSQSGMQEGAH</sequence>